<reference evidence="9" key="1">
    <citation type="submission" date="2019-08" db="EMBL/GenBank/DDBJ databases">
        <authorList>
            <person name="Kucharzyk K."/>
            <person name="Murdoch R.W."/>
            <person name="Higgins S."/>
            <person name="Loffler F."/>
        </authorList>
    </citation>
    <scope>NUCLEOTIDE SEQUENCE</scope>
</reference>
<evidence type="ECO:0000259" key="7">
    <source>
        <dbReference type="Pfam" id="PF01545"/>
    </source>
</evidence>
<evidence type="ECO:0000256" key="3">
    <source>
        <dbReference type="ARBA" id="ARBA00022692"/>
    </source>
</evidence>
<organism evidence="9">
    <name type="scientific">bioreactor metagenome</name>
    <dbReference type="NCBI Taxonomy" id="1076179"/>
    <lineage>
        <taxon>unclassified sequences</taxon>
        <taxon>metagenomes</taxon>
        <taxon>ecological metagenomes</taxon>
    </lineage>
</organism>
<feature type="domain" description="Cation efflux protein transmembrane" evidence="7">
    <location>
        <begin position="13"/>
        <end position="208"/>
    </location>
</feature>
<evidence type="ECO:0000256" key="1">
    <source>
        <dbReference type="ARBA" id="ARBA00004141"/>
    </source>
</evidence>
<dbReference type="GO" id="GO:0015341">
    <property type="term" value="F:zinc efflux antiporter activity"/>
    <property type="evidence" value="ECO:0007669"/>
    <property type="project" value="TreeGrafter"/>
</dbReference>
<name>A0A644VQU9_9ZZZZ</name>
<dbReference type="SUPFAM" id="SSF161111">
    <property type="entry name" value="Cation efflux protein transmembrane domain-like"/>
    <property type="match status" value="1"/>
</dbReference>
<dbReference type="InterPro" id="IPR027469">
    <property type="entry name" value="Cation_efflux_TMD_sf"/>
</dbReference>
<evidence type="ECO:0000259" key="8">
    <source>
        <dbReference type="Pfam" id="PF16916"/>
    </source>
</evidence>
<dbReference type="InterPro" id="IPR058533">
    <property type="entry name" value="Cation_efflux_TM"/>
</dbReference>
<feature type="transmembrane region" description="Helical" evidence="6">
    <location>
        <begin position="113"/>
        <end position="132"/>
    </location>
</feature>
<evidence type="ECO:0000313" key="9">
    <source>
        <dbReference type="EMBL" id="MPL93759.1"/>
    </source>
</evidence>
<dbReference type="Gene3D" id="3.30.70.1350">
    <property type="entry name" value="Cation efflux protein, cytoplasmic domain"/>
    <property type="match status" value="1"/>
</dbReference>
<dbReference type="GO" id="GO:0005886">
    <property type="term" value="C:plasma membrane"/>
    <property type="evidence" value="ECO:0007669"/>
    <property type="project" value="TreeGrafter"/>
</dbReference>
<keyword evidence="3 6" id="KW-0812">Transmembrane</keyword>
<evidence type="ECO:0000256" key="4">
    <source>
        <dbReference type="ARBA" id="ARBA00022989"/>
    </source>
</evidence>
<accession>A0A644VQU9</accession>
<protein>
    <submittedName>
        <fullName evidence="9">Ferrous-iron efflux pump FieF</fullName>
    </submittedName>
</protein>
<keyword evidence="4 6" id="KW-1133">Transmembrane helix</keyword>
<dbReference type="Pfam" id="PF16916">
    <property type="entry name" value="ZT_dimer"/>
    <property type="match status" value="1"/>
</dbReference>
<dbReference type="GO" id="GO:0015086">
    <property type="term" value="F:cadmium ion transmembrane transporter activity"/>
    <property type="evidence" value="ECO:0007669"/>
    <property type="project" value="TreeGrafter"/>
</dbReference>
<evidence type="ECO:0000256" key="6">
    <source>
        <dbReference type="SAM" id="Phobius"/>
    </source>
</evidence>
<feature type="domain" description="Cation efflux protein cytoplasmic" evidence="8">
    <location>
        <begin position="212"/>
        <end position="290"/>
    </location>
</feature>
<dbReference type="NCBIfam" id="TIGR01297">
    <property type="entry name" value="CDF"/>
    <property type="match status" value="1"/>
</dbReference>
<dbReference type="InterPro" id="IPR036837">
    <property type="entry name" value="Cation_efflux_CTD_sf"/>
</dbReference>
<proteinExistence type="predicted"/>
<gene>
    <name evidence="9" type="primary">fieF_11</name>
    <name evidence="9" type="ORF">SDC9_39906</name>
</gene>
<evidence type="ECO:0000256" key="5">
    <source>
        <dbReference type="ARBA" id="ARBA00023136"/>
    </source>
</evidence>
<dbReference type="EMBL" id="VSSQ01000402">
    <property type="protein sequence ID" value="MPL93759.1"/>
    <property type="molecule type" value="Genomic_DNA"/>
</dbReference>
<keyword evidence="5 6" id="KW-0472">Membrane</keyword>
<dbReference type="Gene3D" id="1.20.1510.10">
    <property type="entry name" value="Cation efflux protein transmembrane domain"/>
    <property type="match status" value="1"/>
</dbReference>
<dbReference type="AlphaFoldDB" id="A0A644VQU9"/>
<dbReference type="SUPFAM" id="SSF160240">
    <property type="entry name" value="Cation efflux protein cytoplasmic domain-like"/>
    <property type="match status" value="1"/>
</dbReference>
<dbReference type="PANTHER" id="PTHR43840:SF15">
    <property type="entry name" value="MITOCHONDRIAL METAL TRANSPORTER 1-RELATED"/>
    <property type="match status" value="1"/>
</dbReference>
<sequence length="307" mass="33828">MSENTAKQNAARLSILSNAFLTTAKLITGLSIGSVSIISEAIHSGMDMFASCIAYFSVRRSAMPPDTDHAFGHGKYEDASGLIEALLIVLAAGIIIWEAVNKLIHGGDTLSEELLFIGMIVMGVSACMNFFVSQKLMKVAKETDSIALESDAWHLRTDVFTSAGVLAGLILIQITGLTFLDSVIAILVALLILREAYSLIRRSFGDLMDQSLDEKEVEKIDEIICRHQDAYTNYHSLKTRKAGPEKFIEFHLMMPHATPLSKAHAVLQEVEDELKAEIPRVTVIVHLDPCDGRCNRDTCTFVCRRKT</sequence>
<dbReference type="Pfam" id="PF01545">
    <property type="entry name" value="Cation_efflux"/>
    <property type="match status" value="1"/>
</dbReference>
<feature type="transmembrane region" description="Helical" evidence="6">
    <location>
        <begin position="165"/>
        <end position="193"/>
    </location>
</feature>
<feature type="transmembrane region" description="Helical" evidence="6">
    <location>
        <begin position="81"/>
        <end position="101"/>
    </location>
</feature>
<dbReference type="GO" id="GO:0015093">
    <property type="term" value="F:ferrous iron transmembrane transporter activity"/>
    <property type="evidence" value="ECO:0007669"/>
    <property type="project" value="TreeGrafter"/>
</dbReference>
<evidence type="ECO:0000256" key="2">
    <source>
        <dbReference type="ARBA" id="ARBA00022448"/>
    </source>
</evidence>
<comment type="subcellular location">
    <subcellularLocation>
        <location evidence="1">Membrane</location>
        <topology evidence="1">Multi-pass membrane protein</topology>
    </subcellularLocation>
</comment>
<keyword evidence="2" id="KW-0813">Transport</keyword>
<dbReference type="GO" id="GO:0006882">
    <property type="term" value="P:intracellular zinc ion homeostasis"/>
    <property type="evidence" value="ECO:0007669"/>
    <property type="project" value="TreeGrafter"/>
</dbReference>
<comment type="caution">
    <text evidence="9">The sequence shown here is derived from an EMBL/GenBank/DDBJ whole genome shotgun (WGS) entry which is preliminary data.</text>
</comment>
<dbReference type="InterPro" id="IPR027470">
    <property type="entry name" value="Cation_efflux_CTD"/>
</dbReference>
<dbReference type="PANTHER" id="PTHR43840">
    <property type="entry name" value="MITOCHONDRIAL METAL TRANSPORTER 1-RELATED"/>
    <property type="match status" value="1"/>
</dbReference>
<dbReference type="InterPro" id="IPR050291">
    <property type="entry name" value="CDF_Transporter"/>
</dbReference>
<dbReference type="InterPro" id="IPR002524">
    <property type="entry name" value="Cation_efflux"/>
</dbReference>